<dbReference type="PANTHER" id="PTHR14164:SF12">
    <property type="entry name" value="PERICENTRIOLAR MATERIAL 1 PROTEIN"/>
    <property type="match status" value="1"/>
</dbReference>
<dbReference type="Proteomes" id="UP001159405">
    <property type="component" value="Unassembled WGS sequence"/>
</dbReference>
<feature type="region of interest" description="Disordered" evidence="1">
    <location>
        <begin position="1"/>
        <end position="75"/>
    </location>
</feature>
<dbReference type="PANTHER" id="PTHR14164">
    <property type="entry name" value="PERICENTRIOLAR MATERIAL 1-RELATED"/>
    <property type="match status" value="1"/>
</dbReference>
<dbReference type="InterPro" id="IPR024138">
    <property type="entry name" value="Pericentriolar_Pcm1"/>
</dbReference>
<keyword evidence="3" id="KW-1185">Reference proteome</keyword>
<comment type="caution">
    <text evidence="2">The sequence shown here is derived from an EMBL/GenBank/DDBJ whole genome shotgun (WGS) entry which is preliminary data.</text>
</comment>
<reference evidence="2 3" key="1">
    <citation type="submission" date="2022-05" db="EMBL/GenBank/DDBJ databases">
        <authorList>
            <consortium name="Genoscope - CEA"/>
            <person name="William W."/>
        </authorList>
    </citation>
    <scope>NUCLEOTIDE SEQUENCE [LARGE SCALE GENOMIC DNA]</scope>
</reference>
<feature type="compositionally biased region" description="Polar residues" evidence="1">
    <location>
        <begin position="34"/>
        <end position="62"/>
    </location>
</feature>
<name>A0ABN8N2V7_9CNID</name>
<protein>
    <submittedName>
        <fullName evidence="2">Uncharacterized protein</fullName>
    </submittedName>
</protein>
<proteinExistence type="predicted"/>
<organism evidence="2 3">
    <name type="scientific">Porites lobata</name>
    <dbReference type="NCBI Taxonomy" id="104759"/>
    <lineage>
        <taxon>Eukaryota</taxon>
        <taxon>Metazoa</taxon>
        <taxon>Cnidaria</taxon>
        <taxon>Anthozoa</taxon>
        <taxon>Hexacorallia</taxon>
        <taxon>Scleractinia</taxon>
        <taxon>Fungiina</taxon>
        <taxon>Poritidae</taxon>
        <taxon>Porites</taxon>
    </lineage>
</organism>
<evidence type="ECO:0000313" key="2">
    <source>
        <dbReference type="EMBL" id="CAH3040451.1"/>
    </source>
</evidence>
<evidence type="ECO:0000256" key="1">
    <source>
        <dbReference type="SAM" id="MobiDB-lite"/>
    </source>
</evidence>
<accession>A0ABN8N2V7</accession>
<sequence length="1019" mass="116784">MEEAEEGNRLVKRAHVSTGSTPSKEKKRAKRSHSTAIRKTLFQRSESSNGPSPNRKVSNQISKPKRHVVSPLRKSPVKKHKWTFQEERALVEFVGLSRMDPNYSDTSTEWPGFRESHSFWGEAARHIQESTSANFLLSNNRVRGRVCTYLKGRFRSLEAAEETYNLTLSDALAELTVGHPKQRMQNAKNAVQLQQQSATNPQQNPPAVACQCSLLSIKLSEILQDLPSLDAVKLEKIADASFLELALRAGIDTNPGNFASLSVKAMKLLQSQGKTNLVYRFPYVIATAHPESDESLLPLNRMPFGLIEYQIDFFSSTNISQVKVPNDFAMWHETMCSEFPSRFNRLFRGPMWSGLPKQQHGFPLTARPNVAAPSTRTLQKHTASSCDFTDKPELQLEALKQLKESNPTGRFWIKADAFDLKPALQESVKGVWNGDVDMLDGKLMKLREEYDRRRILCKAENLRKERVFLETRLRALVTAVESDITFLTHGLTAAEQEYEKKFNAPNTSEKLLKTLCWERVEFNTLLRQAQSFIGRYETMISCLDPHAPRVEDVQTALCNIEKDSLTYLRNLFVKKRQPGATHVLLFLLSDERRNRKPYTMPIQYVPYKSIRDQFARDLTVNIKTEMMRLGLKPVGTVTDGEFNSLRTQGSTRPLHLWQLIHDAKESVSHQREQVLKAMLVKIGELPNGTPVVEKKDQAIPGEVIQELHLLQARDGLSFEDAISTVRRNLVPPGHEPFPFRTKVRTESLLDKLRTIVATFRYRNRIAELKKEGADFSMHVYVPEVDPITGDFYHEREDHVLKRIWKHTREKGPEGFNLEGFDKAVLDPTTGLTLAALRGERKQSVPDAERMLSFLVAKFLHENGYEREGKYVEIVAGWHEAADGRGLTQLERCKRNYAMLNMILDEWMPWHVEIYDFSTIDINRPVKELCGFSRETVIAVTSNIESMEFRRCQNGEVGYAEHPRAGTTDDVEAIIAFFHRITGIVFTLKQFKATWRQVVREFSKRMTPDLPFYYWTVNER</sequence>
<gene>
    <name evidence="2" type="ORF">PLOB_00045692</name>
</gene>
<dbReference type="EMBL" id="CALNXK010000008">
    <property type="protein sequence ID" value="CAH3040451.1"/>
    <property type="molecule type" value="Genomic_DNA"/>
</dbReference>
<evidence type="ECO:0000313" key="3">
    <source>
        <dbReference type="Proteomes" id="UP001159405"/>
    </source>
</evidence>